<dbReference type="CDD" id="cd17546">
    <property type="entry name" value="REC_hyHK_CKI1_RcsC-like"/>
    <property type="match status" value="1"/>
</dbReference>
<dbReference type="FunFam" id="3.30.565.10:FF:000010">
    <property type="entry name" value="Sensor histidine kinase RcsC"/>
    <property type="match status" value="1"/>
</dbReference>
<dbReference type="Gene3D" id="1.10.287.130">
    <property type="match status" value="1"/>
</dbReference>
<reference evidence="11 12" key="1">
    <citation type="journal article" date="2017" name="Front. Microbiol.">
        <title>Phaeobacter piscinae sp. nov., a species of the Roseobacter group and potential aquaculture probiont.</title>
        <authorList>
            <person name="Sonnenschein E.C."/>
            <person name="Phippen C.B.W."/>
            <person name="Nielsen K.F."/>
            <person name="Mateiu R.V."/>
            <person name="Melchiorsen J."/>
            <person name="Gram L."/>
            <person name="Overmann J."/>
            <person name="Freese H.M."/>
        </authorList>
    </citation>
    <scope>NUCLEOTIDE SEQUENCE [LARGE SCALE GENOMIC DNA]</scope>
    <source>
        <strain evidence="11 12">P88</strain>
    </source>
</reference>
<keyword evidence="6" id="KW-0902">Two-component regulatory system</keyword>
<organism evidence="11 12">
    <name type="scientific">Phaeobacter inhibens</name>
    <dbReference type="NCBI Taxonomy" id="221822"/>
    <lineage>
        <taxon>Bacteria</taxon>
        <taxon>Pseudomonadati</taxon>
        <taxon>Pseudomonadota</taxon>
        <taxon>Alphaproteobacteria</taxon>
        <taxon>Rhodobacterales</taxon>
        <taxon>Roseobacteraceae</taxon>
        <taxon>Phaeobacter</taxon>
    </lineage>
</organism>
<gene>
    <name evidence="11" type="ORF">PhaeoP88_00813</name>
</gene>
<dbReference type="SUPFAM" id="SSF52172">
    <property type="entry name" value="CheY-like"/>
    <property type="match status" value="1"/>
</dbReference>
<evidence type="ECO:0000256" key="5">
    <source>
        <dbReference type="ARBA" id="ARBA00022777"/>
    </source>
</evidence>
<dbReference type="CDD" id="cd00082">
    <property type="entry name" value="HisKA"/>
    <property type="match status" value="1"/>
</dbReference>
<evidence type="ECO:0000256" key="4">
    <source>
        <dbReference type="ARBA" id="ARBA00022679"/>
    </source>
</evidence>
<sequence>MRLFSLSPDLVNSVASQNKLVRSDLPSRFASITLVSLLSLYFLSLQTIAVVYTAYVLVELVGLRVYRRLSSGVTLGGMVLFAGSAFVGVCVFNSLSLLLFLHPEPFPKLMGAMLLIIALNHSVVARSAWFYFGIITAVPIILTVGYMVCATLLRVASPGEMIIAAVILLLGAAYMVHAMWVQHHLTARLREALSAAEAASRAKSRFLAAMSHEIRTPLNAICGMSELIEEENSGSDTLREQTQLLRKSSQALTGILDDVLDHAKIESGQFELNLATASPREEISSAVEMYRPRADEKGLALAVSLAQSVPDYAECDALRLRQVIGNLVSNAVKYTETGQVEVVADCEDIGGRMMLRVAVSDTGRGMTPEQSAKLFTDFYRAKDKNAPNVPGTGLGLAIARHLARIMGGDITVQTGRDWGSCFTFLCPITALDASEVEVLPQQTARAETGELGDLSILLVDDTTSNRLVVRAFLKNSGVRITDAENGAEALDALERQPFDLVLLDMKMPVMDGRETLTEMLRRGGRVGATPVVMLTANAAPEEQELFLRLGAVSYLSKPVKKSVLLSEIRKITSVPAARSA</sequence>
<dbReference type="SMART" id="SM00387">
    <property type="entry name" value="HATPase_c"/>
    <property type="match status" value="1"/>
</dbReference>
<proteinExistence type="predicted"/>
<dbReference type="EC" id="2.7.13.3" evidence="2"/>
<keyword evidence="3 7" id="KW-0597">Phosphoprotein</keyword>
<keyword evidence="8" id="KW-0472">Membrane</keyword>
<feature type="transmembrane region" description="Helical" evidence="8">
    <location>
        <begin position="129"/>
        <end position="149"/>
    </location>
</feature>
<evidence type="ECO:0000256" key="1">
    <source>
        <dbReference type="ARBA" id="ARBA00000085"/>
    </source>
</evidence>
<evidence type="ECO:0000259" key="10">
    <source>
        <dbReference type="PROSITE" id="PS50110"/>
    </source>
</evidence>
<dbReference type="AlphaFoldDB" id="A0A2I7K6G9"/>
<keyword evidence="8" id="KW-1133">Transmembrane helix</keyword>
<dbReference type="SUPFAM" id="SSF55874">
    <property type="entry name" value="ATPase domain of HSP90 chaperone/DNA topoisomerase II/histidine kinase"/>
    <property type="match status" value="1"/>
</dbReference>
<evidence type="ECO:0000313" key="12">
    <source>
        <dbReference type="Proteomes" id="UP000236447"/>
    </source>
</evidence>
<keyword evidence="4" id="KW-0808">Transferase</keyword>
<dbReference type="InterPro" id="IPR036097">
    <property type="entry name" value="HisK_dim/P_sf"/>
</dbReference>
<protein>
    <recommendedName>
        <fullName evidence="2">histidine kinase</fullName>
        <ecNumber evidence="2">2.7.13.3</ecNumber>
    </recommendedName>
</protein>
<dbReference type="InterPro" id="IPR003594">
    <property type="entry name" value="HATPase_dom"/>
</dbReference>
<reference evidence="11 12" key="2">
    <citation type="journal article" date="2017" name="Genome Biol. Evol.">
        <title>Trajectories and Drivers of Genome Evolution in Surface-Associated Marine Phaeobacter.</title>
        <authorList>
            <person name="Freese H.M."/>
            <person name="Sikorski J."/>
            <person name="Bunk B."/>
            <person name="Scheuner C."/>
            <person name="Meier-Kolthoff J.P."/>
            <person name="Sproer C."/>
            <person name="Gram L."/>
            <person name="Overmann J."/>
        </authorList>
    </citation>
    <scope>NUCLEOTIDE SEQUENCE [LARGE SCALE GENOMIC DNA]</scope>
    <source>
        <strain evidence="11 12">P88</strain>
    </source>
</reference>
<keyword evidence="8" id="KW-0812">Transmembrane</keyword>
<dbReference type="RefSeq" id="WP_199539441.1">
    <property type="nucleotide sequence ID" value="NZ_CP010725.1"/>
</dbReference>
<evidence type="ECO:0000256" key="8">
    <source>
        <dbReference type="SAM" id="Phobius"/>
    </source>
</evidence>
<name>A0A2I7K6G9_9RHOB</name>
<dbReference type="EMBL" id="CP010725">
    <property type="protein sequence ID" value="AUQ98208.1"/>
    <property type="molecule type" value="Genomic_DNA"/>
</dbReference>
<dbReference type="Gene3D" id="3.40.50.2300">
    <property type="match status" value="1"/>
</dbReference>
<comment type="catalytic activity">
    <reaction evidence="1">
        <text>ATP + protein L-histidine = ADP + protein N-phospho-L-histidine.</text>
        <dbReference type="EC" id="2.7.13.3"/>
    </reaction>
</comment>
<dbReference type="Pfam" id="PF00072">
    <property type="entry name" value="Response_reg"/>
    <property type="match status" value="1"/>
</dbReference>
<dbReference type="InterPro" id="IPR004358">
    <property type="entry name" value="Sig_transdc_His_kin-like_C"/>
</dbReference>
<dbReference type="InterPro" id="IPR003661">
    <property type="entry name" value="HisK_dim/P_dom"/>
</dbReference>
<dbReference type="PANTHER" id="PTHR43047">
    <property type="entry name" value="TWO-COMPONENT HISTIDINE PROTEIN KINASE"/>
    <property type="match status" value="1"/>
</dbReference>
<feature type="transmembrane region" description="Helical" evidence="8">
    <location>
        <begin position="29"/>
        <end position="55"/>
    </location>
</feature>
<feature type="transmembrane region" description="Helical" evidence="8">
    <location>
        <begin position="75"/>
        <end position="99"/>
    </location>
</feature>
<feature type="transmembrane region" description="Helical" evidence="8">
    <location>
        <begin position="161"/>
        <end position="180"/>
    </location>
</feature>
<feature type="domain" description="Histidine kinase" evidence="9">
    <location>
        <begin position="209"/>
        <end position="430"/>
    </location>
</feature>
<dbReference type="InterPro" id="IPR005467">
    <property type="entry name" value="His_kinase_dom"/>
</dbReference>
<dbReference type="PROSITE" id="PS50110">
    <property type="entry name" value="RESPONSE_REGULATORY"/>
    <property type="match status" value="1"/>
</dbReference>
<dbReference type="SMART" id="SM00448">
    <property type="entry name" value="REC"/>
    <property type="match status" value="1"/>
</dbReference>
<feature type="domain" description="Response regulatory" evidence="10">
    <location>
        <begin position="455"/>
        <end position="572"/>
    </location>
</feature>
<evidence type="ECO:0000259" key="9">
    <source>
        <dbReference type="PROSITE" id="PS50109"/>
    </source>
</evidence>
<accession>A0A2I7K6G9</accession>
<dbReference type="InterPro" id="IPR036890">
    <property type="entry name" value="HATPase_C_sf"/>
</dbReference>
<dbReference type="PROSITE" id="PS50109">
    <property type="entry name" value="HIS_KIN"/>
    <property type="match status" value="1"/>
</dbReference>
<evidence type="ECO:0000256" key="3">
    <source>
        <dbReference type="ARBA" id="ARBA00022553"/>
    </source>
</evidence>
<dbReference type="SMART" id="SM00388">
    <property type="entry name" value="HisKA"/>
    <property type="match status" value="1"/>
</dbReference>
<dbReference type="Pfam" id="PF02518">
    <property type="entry name" value="HATPase_c"/>
    <property type="match status" value="1"/>
</dbReference>
<dbReference type="PRINTS" id="PR00344">
    <property type="entry name" value="BCTRLSENSOR"/>
</dbReference>
<dbReference type="InterPro" id="IPR011006">
    <property type="entry name" value="CheY-like_superfamily"/>
</dbReference>
<dbReference type="Pfam" id="PF00512">
    <property type="entry name" value="HisKA"/>
    <property type="match status" value="1"/>
</dbReference>
<keyword evidence="5" id="KW-0418">Kinase</keyword>
<dbReference type="Gene3D" id="3.30.565.10">
    <property type="entry name" value="Histidine kinase-like ATPase, C-terminal domain"/>
    <property type="match status" value="1"/>
</dbReference>
<evidence type="ECO:0000256" key="6">
    <source>
        <dbReference type="ARBA" id="ARBA00023012"/>
    </source>
</evidence>
<dbReference type="Proteomes" id="UP000236447">
    <property type="component" value="Chromosome"/>
</dbReference>
<feature type="modified residue" description="4-aspartylphosphate" evidence="7">
    <location>
        <position position="504"/>
    </location>
</feature>
<dbReference type="SUPFAM" id="SSF47384">
    <property type="entry name" value="Homodimeric domain of signal transducing histidine kinase"/>
    <property type="match status" value="1"/>
</dbReference>
<evidence type="ECO:0000256" key="7">
    <source>
        <dbReference type="PROSITE-ProRule" id="PRU00169"/>
    </source>
</evidence>
<evidence type="ECO:0000313" key="11">
    <source>
        <dbReference type="EMBL" id="AUQ98208.1"/>
    </source>
</evidence>
<dbReference type="InterPro" id="IPR001789">
    <property type="entry name" value="Sig_transdc_resp-reg_receiver"/>
</dbReference>
<dbReference type="GO" id="GO:0000155">
    <property type="term" value="F:phosphorelay sensor kinase activity"/>
    <property type="evidence" value="ECO:0007669"/>
    <property type="project" value="InterPro"/>
</dbReference>
<evidence type="ECO:0000256" key="2">
    <source>
        <dbReference type="ARBA" id="ARBA00012438"/>
    </source>
</evidence>